<dbReference type="RefSeq" id="WP_011712904.1">
    <property type="nucleotide sequence ID" value="NC_008576.1"/>
</dbReference>
<organism evidence="1 2">
    <name type="scientific">Magnetococcus marinus (strain ATCC BAA-1437 / JCM 17883 / MC-1)</name>
    <dbReference type="NCBI Taxonomy" id="156889"/>
    <lineage>
        <taxon>Bacteria</taxon>
        <taxon>Pseudomonadati</taxon>
        <taxon>Pseudomonadota</taxon>
        <taxon>Magnetococcia</taxon>
        <taxon>Magnetococcales</taxon>
        <taxon>Magnetococcaceae</taxon>
        <taxon>Magnetococcus</taxon>
    </lineage>
</organism>
<evidence type="ECO:0000313" key="2">
    <source>
        <dbReference type="Proteomes" id="UP000002586"/>
    </source>
</evidence>
<sequence length="258" mass="28627">MTMLDYNHNGGGIAPAINHLIDEALEVENRQQTPRTYLGASRLGVACERALQFEYAHAPKDTGKDFDGQLLRIFAAGHLFEDMAIRWLRMAGFELFTTKGNRPNGEQFGFEAAGGRIQGHVDGIIVSGPNSISMGYPCLWECKSLNNKSWNDTVKRGVALSKPVYAAQVAIYQAYMEPQVGGISANPALFTAINKDTSEIHHELVPFDAPLAQKMSDRAVRIIKATEAHELLPRISRESTHFQCRMCSWADRCWSLSA</sequence>
<evidence type="ECO:0008006" key="3">
    <source>
        <dbReference type="Google" id="ProtNLM"/>
    </source>
</evidence>
<dbReference type="InterPro" id="IPR011604">
    <property type="entry name" value="PDDEXK-like_dom_sf"/>
</dbReference>
<reference evidence="1 2" key="2">
    <citation type="journal article" date="2012" name="Int. J. Syst. Evol. Microbiol.">
        <title>Magnetococcus marinus gen. nov., sp. nov., a marine, magnetotactic bacterium that represents a novel lineage (Magnetococcaceae fam. nov.; Magnetococcales ord. nov.) at the base of the Alphaproteobacteria.</title>
        <authorList>
            <person name="Bazylinski D.A."/>
            <person name="Williams T.J."/>
            <person name="Lefevre C.T."/>
            <person name="Berg R.J."/>
            <person name="Zhang C.L."/>
            <person name="Bowser S.S."/>
            <person name="Dean A.J."/>
            <person name="Beveridge T.J."/>
        </authorList>
    </citation>
    <scope>NUCLEOTIDE SEQUENCE [LARGE SCALE GENOMIC DNA]</scope>
    <source>
        <strain evidence="2">ATCC BAA-1437 / JCM 17883 / MC-1</strain>
    </source>
</reference>
<dbReference type="HOGENOM" id="CLU_071254_0_0_5"/>
<evidence type="ECO:0000313" key="1">
    <source>
        <dbReference type="EMBL" id="ABK43749.1"/>
    </source>
</evidence>
<proteinExistence type="predicted"/>
<protein>
    <recommendedName>
        <fullName evidence="3">PD-(D/E)XK endonuclease-like domain-containing protein</fullName>
    </recommendedName>
</protein>
<dbReference type="Gene3D" id="3.90.320.10">
    <property type="match status" value="1"/>
</dbReference>
<dbReference type="KEGG" id="mgm:Mmc1_1238"/>
<dbReference type="EMBL" id="CP000471">
    <property type="protein sequence ID" value="ABK43749.1"/>
    <property type="molecule type" value="Genomic_DNA"/>
</dbReference>
<gene>
    <name evidence="1" type="ordered locus">Mmc1_1238</name>
</gene>
<keyword evidence="2" id="KW-1185">Reference proteome</keyword>
<dbReference type="eggNOG" id="ENOG502Z8ZT">
    <property type="taxonomic scope" value="Bacteria"/>
</dbReference>
<dbReference type="STRING" id="156889.Mmc1_1238"/>
<name>A0L706_MAGMM</name>
<accession>A0L706</accession>
<reference evidence="2" key="1">
    <citation type="journal article" date="2009" name="Appl. Environ. Microbiol.">
        <title>Complete genome sequence of the chemolithoautotrophic marine magnetotactic coccus strain MC-1.</title>
        <authorList>
            <person name="Schubbe S."/>
            <person name="Williams T.J."/>
            <person name="Xie G."/>
            <person name="Kiss H.E."/>
            <person name="Brettin T.S."/>
            <person name="Martinez D."/>
            <person name="Ross C.A."/>
            <person name="Schuler D."/>
            <person name="Cox B.L."/>
            <person name="Nealson K.H."/>
            <person name="Bazylinski D.A."/>
        </authorList>
    </citation>
    <scope>NUCLEOTIDE SEQUENCE [LARGE SCALE GENOMIC DNA]</scope>
    <source>
        <strain evidence="2">ATCC BAA-1437 / JCM 17883 / MC-1</strain>
    </source>
</reference>
<dbReference type="Proteomes" id="UP000002586">
    <property type="component" value="Chromosome"/>
</dbReference>
<dbReference type="AlphaFoldDB" id="A0L706"/>